<dbReference type="AlphaFoldDB" id="A0A1H7DSH8"/>
<feature type="transmembrane region" description="Helical" evidence="1">
    <location>
        <begin position="41"/>
        <end position="59"/>
    </location>
</feature>
<keyword evidence="1" id="KW-0472">Membrane</keyword>
<sequence length="98" mass="10834">MASTLLIYAFSQTSLEWFFLFGCVTAVLVRIEWLRQVARHGLASWLAITCMGAALPIAWNLRDATSRSIAERKNEILRTSKFAVVSEKASRISVGTAG</sequence>
<keyword evidence="1" id="KW-0812">Transmembrane</keyword>
<dbReference type="EMBL" id="FNYE01000031">
    <property type="protein sequence ID" value="SEK02250.1"/>
    <property type="molecule type" value="Genomic_DNA"/>
</dbReference>
<gene>
    <name evidence="2" type="ORF">SAMN05192539_103144</name>
</gene>
<accession>A0A1H7DSH8</accession>
<reference evidence="3" key="1">
    <citation type="submission" date="2016-10" db="EMBL/GenBank/DDBJ databases">
        <authorList>
            <person name="Varghese N."/>
            <person name="Submissions S."/>
        </authorList>
    </citation>
    <scope>NUCLEOTIDE SEQUENCE [LARGE SCALE GENOMIC DNA]</scope>
    <source>
        <strain evidence="3">LMG 26031</strain>
    </source>
</reference>
<dbReference type="Proteomes" id="UP000198866">
    <property type="component" value="Unassembled WGS sequence"/>
</dbReference>
<keyword evidence="3" id="KW-1185">Reference proteome</keyword>
<evidence type="ECO:0000313" key="2">
    <source>
        <dbReference type="EMBL" id="SEK02250.1"/>
    </source>
</evidence>
<feature type="transmembrane region" description="Helical" evidence="1">
    <location>
        <begin position="6"/>
        <end position="29"/>
    </location>
</feature>
<organism evidence="2 3">
    <name type="scientific">Paraburkholderia diazotrophica</name>
    <dbReference type="NCBI Taxonomy" id="667676"/>
    <lineage>
        <taxon>Bacteria</taxon>
        <taxon>Pseudomonadati</taxon>
        <taxon>Pseudomonadota</taxon>
        <taxon>Betaproteobacteria</taxon>
        <taxon>Burkholderiales</taxon>
        <taxon>Burkholderiaceae</taxon>
        <taxon>Paraburkholderia</taxon>
    </lineage>
</organism>
<protein>
    <submittedName>
        <fullName evidence="2">Uncharacterized protein</fullName>
    </submittedName>
</protein>
<name>A0A1H7DSH8_9BURK</name>
<keyword evidence="1" id="KW-1133">Transmembrane helix</keyword>
<evidence type="ECO:0000313" key="3">
    <source>
        <dbReference type="Proteomes" id="UP000198866"/>
    </source>
</evidence>
<evidence type="ECO:0000256" key="1">
    <source>
        <dbReference type="SAM" id="Phobius"/>
    </source>
</evidence>
<proteinExistence type="predicted"/>